<gene>
    <name evidence="1" type="ORF">D5R95_04515</name>
</gene>
<dbReference type="PANTHER" id="PTHR42827:SF1">
    <property type="entry name" value="IRON-SULFUR CLUSTER-BINDING PROTEIN"/>
    <property type="match status" value="1"/>
</dbReference>
<evidence type="ECO:0000313" key="2">
    <source>
        <dbReference type="Proteomes" id="UP000284763"/>
    </source>
</evidence>
<dbReference type="Proteomes" id="UP000284763">
    <property type="component" value="Unassembled WGS sequence"/>
</dbReference>
<dbReference type="PANTHER" id="PTHR42827">
    <property type="entry name" value="IRON-SULFUR CLUSTER-BINDING PROTEIN-RELATED"/>
    <property type="match status" value="1"/>
</dbReference>
<dbReference type="EMBL" id="QZAB01000293">
    <property type="protein sequence ID" value="RQD85522.1"/>
    <property type="molecule type" value="Genomic_DNA"/>
</dbReference>
<dbReference type="SUPFAM" id="SSF46548">
    <property type="entry name" value="alpha-helical ferredoxin"/>
    <property type="match status" value="1"/>
</dbReference>
<evidence type="ECO:0000313" key="1">
    <source>
        <dbReference type="EMBL" id="RQD85522.1"/>
    </source>
</evidence>
<dbReference type="InterPro" id="IPR017900">
    <property type="entry name" value="4Fe4S_Fe_S_CS"/>
</dbReference>
<comment type="caution">
    <text evidence="1">The sequence shown here is derived from an EMBL/GenBank/DDBJ whole genome shotgun (WGS) entry which is preliminary data.</text>
</comment>
<protein>
    <submittedName>
        <fullName evidence="1">Epoxyqueuosine reductase</fullName>
    </submittedName>
</protein>
<proteinExistence type="predicted"/>
<organism evidence="1 2">
    <name type="scientific">Methanosalsum natronophilum</name>
    <dbReference type="NCBI Taxonomy" id="768733"/>
    <lineage>
        <taxon>Archaea</taxon>
        <taxon>Methanobacteriati</taxon>
        <taxon>Methanobacteriota</taxon>
        <taxon>Stenosarchaea group</taxon>
        <taxon>Methanomicrobia</taxon>
        <taxon>Methanosarcinales</taxon>
        <taxon>Methanosarcinaceae</taxon>
        <taxon>Methanosalsum</taxon>
    </lineage>
</organism>
<dbReference type="PROSITE" id="PS00198">
    <property type="entry name" value="4FE4S_FER_1"/>
    <property type="match status" value="1"/>
</dbReference>
<sequence length="221" mass="24375">MLKIFMDTKLKLVCERIDDMLGYPENIIYGFADLSDDKYLHPSYPYLGKCVVIGVSLSKSSVSDLLNGISQEYIDECYRANAELDVLAAQVQDILEDGGYRAKALLSSTSDYDPITYRTDFSHKRAATKAGLGWIGMSGLLVTKKIGSALRLNTVLTDAPLSTDNEPVRVSECGDCVACMKHCPSNSIKGVLWDRSLDRDDLIDVKSCYNECVDAASKVDF</sequence>
<dbReference type="AlphaFoldDB" id="A0A424YY83"/>
<name>A0A424YY83_9EURY</name>
<reference evidence="1 2" key="1">
    <citation type="submission" date="2018-08" db="EMBL/GenBank/DDBJ databases">
        <title>The metabolism and importance of syntrophic acetate oxidation coupled to methane or sulfide production in haloalkaline environments.</title>
        <authorList>
            <person name="Timmers P.H.A."/>
            <person name="Vavourakis C.D."/>
            <person name="Sorokin D.Y."/>
            <person name="Sinninghe Damste J.S."/>
            <person name="Muyzer G."/>
            <person name="Stams A.J.M."/>
            <person name="Plugge C.M."/>
        </authorList>
    </citation>
    <scope>NUCLEOTIDE SEQUENCE [LARGE SCALE GENOMIC DNA]</scope>
    <source>
        <strain evidence="1">MSAO_Arc3</strain>
    </source>
</reference>
<accession>A0A424YY83</accession>